<reference evidence="2" key="1">
    <citation type="journal article" date="2023" name="Int. J. Syst. Evol. Microbiol.">
        <title>&lt;i&gt;Shewanella septentrionalis&lt;/i&gt; sp. nov. and &lt;i&gt;Shewanella holmiensis&lt;/i&gt; sp. nov., isolated from Baltic Sea water and sediments.</title>
        <authorList>
            <person name="Martin-Rodriguez A.J."/>
            <person name="Thorell K."/>
            <person name="Joffre E."/>
            <person name="Jensie-Markopoulos S."/>
            <person name="Moore E.R.B."/>
            <person name="Sjoling A."/>
        </authorList>
    </citation>
    <scope>NUCLEOTIDE SEQUENCE</scope>
    <source>
        <strain evidence="2">SP1S2-7</strain>
    </source>
</reference>
<name>A0A9X3AR90_9GAMM</name>
<dbReference type="AlphaFoldDB" id="A0A9X3AR90"/>
<dbReference type="InterPro" id="IPR011646">
    <property type="entry name" value="KAP_P-loop"/>
</dbReference>
<dbReference type="RefSeq" id="WP_261299925.1">
    <property type="nucleotide sequence ID" value="NZ_JAMTCD010000037.1"/>
</dbReference>
<comment type="caution">
    <text evidence="2">The sequence shown here is derived from an EMBL/GenBank/DDBJ whole genome shotgun (WGS) entry which is preliminary data.</text>
</comment>
<dbReference type="InterPro" id="IPR052754">
    <property type="entry name" value="NTPase_KAP_P-loop"/>
</dbReference>
<accession>A0A9X3AR90</accession>
<dbReference type="Proteomes" id="UP001155546">
    <property type="component" value="Unassembled WGS sequence"/>
</dbReference>
<dbReference type="Pfam" id="PF07693">
    <property type="entry name" value="KAP_NTPase"/>
    <property type="match status" value="1"/>
</dbReference>
<dbReference type="Gene3D" id="3.40.50.300">
    <property type="entry name" value="P-loop containing nucleotide triphosphate hydrolases"/>
    <property type="match status" value="1"/>
</dbReference>
<organism evidence="2 3">
    <name type="scientific">Shewanella holmiensis</name>
    <dbReference type="NCBI Taxonomy" id="2952222"/>
    <lineage>
        <taxon>Bacteria</taxon>
        <taxon>Pseudomonadati</taxon>
        <taxon>Pseudomonadota</taxon>
        <taxon>Gammaproteobacteria</taxon>
        <taxon>Alteromonadales</taxon>
        <taxon>Shewanellaceae</taxon>
        <taxon>Shewanella</taxon>
    </lineage>
</organism>
<dbReference type="EMBL" id="JAMTCD010000037">
    <property type="protein sequence ID" value="MCT7943607.1"/>
    <property type="molecule type" value="Genomic_DNA"/>
</dbReference>
<sequence length="597" mass="67232">MWSDKESSVDFLNFNETAESIKDLITEKELMPISVGIFGNWGAGKSTILELTKKLLEEGIDGEKEYLQVHFDAWTFEGFDDAKAALLETIASELLKEAEGDKGLLEKAEEFSKRVDKIRLLGMLAEGGAALSGFPTFGLGQKLIGLFSDEEGESEIKAEDDDFDLGCVKDAADNAAKLAKKGKGILKPKKKFSPPTEIRKFRSAYSSLLESFNKPLIVYVDNLDRCSPINAISTLEAIRLFLFLPNTAFVIAADEDMIRLAVPHFHKGASQRHQTDYLDKLIQIPVHVPKPGVAEVRAYLMMLIASDRKVEKTELEKIRLKLEESLRLSWQQDQITVDDLIDGCNIENIDELRGEFKIAEQLSPILAESSNINGNPRIVKRLLNQIRMRLKTAKRRGMHLDEKTITKLVIFERCMGTQATNKLYELIDKEKGLPEVISEMENADDKFDIKNMPEEWKHDLEFLNKWSKLQPSFSNLDLTAAAYLSRQSIPMGSINSVMSGVAQKLLNGLLKQRNRPSETNSKLIELTSAEEYLSVMDGLIEKFKLVEDWGKIPMGFYGARMLALKDAKCKSVFLAYLNTVPSKVWKSPIIKELEGVK</sequence>
<evidence type="ECO:0000259" key="1">
    <source>
        <dbReference type="Pfam" id="PF07693"/>
    </source>
</evidence>
<gene>
    <name evidence="2" type="ORF">NE535_17775</name>
</gene>
<keyword evidence="3" id="KW-1185">Reference proteome</keyword>
<dbReference type="PANTHER" id="PTHR22674:SF6">
    <property type="entry name" value="NTPASE KAP FAMILY P-LOOP DOMAIN-CONTAINING PROTEIN 1"/>
    <property type="match status" value="1"/>
</dbReference>
<dbReference type="InterPro" id="IPR027417">
    <property type="entry name" value="P-loop_NTPase"/>
</dbReference>
<evidence type="ECO:0000313" key="3">
    <source>
        <dbReference type="Proteomes" id="UP001155546"/>
    </source>
</evidence>
<proteinExistence type="predicted"/>
<evidence type="ECO:0000313" key="2">
    <source>
        <dbReference type="EMBL" id="MCT7943607.1"/>
    </source>
</evidence>
<dbReference type="SUPFAM" id="SSF52540">
    <property type="entry name" value="P-loop containing nucleoside triphosphate hydrolases"/>
    <property type="match status" value="1"/>
</dbReference>
<dbReference type="PANTHER" id="PTHR22674">
    <property type="entry name" value="NTPASE, KAP FAMILY P-LOOP DOMAIN-CONTAINING 1"/>
    <property type="match status" value="1"/>
</dbReference>
<feature type="domain" description="KAP NTPase" evidence="1">
    <location>
        <begin position="15"/>
        <end position="389"/>
    </location>
</feature>
<protein>
    <submittedName>
        <fullName evidence="2">P-loop NTPase fold protein</fullName>
    </submittedName>
</protein>